<protein>
    <submittedName>
        <fullName evidence="1">Uncharacterized protein</fullName>
    </submittedName>
</protein>
<comment type="caution">
    <text evidence="1">The sequence shown here is derived from an EMBL/GenBank/DDBJ whole genome shotgun (WGS) entry which is preliminary data.</text>
</comment>
<dbReference type="Proteomes" id="UP000004374">
    <property type="component" value="Unassembled WGS sequence"/>
</dbReference>
<sequence length="149" mass="17107">MLLSPYSYAQFDIYGEGTVQLANGKSQPIDFGFSYFRQDGQYRFIVGRYSLTVPSVPQKYSLALVLQDDKQVWVADFINEPLTGFDLELAQYQLKLFQDTSLVNARGGFVLQLNDERYYFNRGPGQVNFLFTEQGIKEVRVEGMFKPAK</sequence>
<name>I1E2K4_9GAMM</name>
<dbReference type="EMBL" id="BAFK01000030">
    <property type="protein sequence ID" value="GAB60532.1"/>
    <property type="molecule type" value="Genomic_DNA"/>
</dbReference>
<evidence type="ECO:0000313" key="2">
    <source>
        <dbReference type="Proteomes" id="UP000004374"/>
    </source>
</evidence>
<organism evidence="1 2">
    <name type="scientific">Rheinheimera nanhaiensis E407-8</name>
    <dbReference type="NCBI Taxonomy" id="562729"/>
    <lineage>
        <taxon>Bacteria</taxon>
        <taxon>Pseudomonadati</taxon>
        <taxon>Pseudomonadota</taxon>
        <taxon>Gammaproteobacteria</taxon>
        <taxon>Chromatiales</taxon>
        <taxon>Chromatiaceae</taxon>
        <taxon>Rheinheimera</taxon>
    </lineage>
</organism>
<dbReference type="STRING" id="562729.RNAN_3557"/>
<reference evidence="1 2" key="1">
    <citation type="journal article" date="2012" name="J. Bacteriol.">
        <title>Genome Sequence of the Protease-Producing Bacterium Rheinheimera nanhaiensis E407-8T, Isolated from Deep-Sea Sediment of the South China Sea.</title>
        <authorList>
            <person name="Zhang X.-Y."/>
            <person name="Zhang Y.-J."/>
            <person name="Qin Q.-L."/>
            <person name="Xie B.-B."/>
            <person name="Chen X.-L."/>
            <person name="Zhou B.-C."/>
            <person name="Zhang Y.-Z."/>
        </authorList>
    </citation>
    <scope>NUCLEOTIDE SEQUENCE [LARGE SCALE GENOMIC DNA]</scope>
    <source>
        <strain evidence="1 2">E407-8</strain>
    </source>
</reference>
<proteinExistence type="predicted"/>
<dbReference type="AlphaFoldDB" id="I1E2K4"/>
<evidence type="ECO:0000313" key="1">
    <source>
        <dbReference type="EMBL" id="GAB60532.1"/>
    </source>
</evidence>
<gene>
    <name evidence="1" type="ORF">RNAN_3557</name>
</gene>
<keyword evidence="2" id="KW-1185">Reference proteome</keyword>
<accession>I1E2K4</accession>